<reference evidence="3 4" key="1">
    <citation type="submission" date="2019-09" db="EMBL/GenBank/DDBJ databases">
        <title>Draft genome sequence of various Type strains from the CCUG.</title>
        <authorList>
            <person name="Pineiro-Iglesias B."/>
            <person name="Tunovic T."/>
            <person name="Unosson C."/>
            <person name="Inganas E."/>
            <person name="Ohlen M."/>
            <person name="Cardew S."/>
            <person name="Jensie-Markopoulos S."/>
            <person name="Salva-Serra F."/>
            <person name="Jaen-Luchoro D."/>
            <person name="Karlsson R."/>
            <person name="Svensson-Stadler L."/>
            <person name="Chun J."/>
            <person name="Moore E."/>
        </authorList>
    </citation>
    <scope>NUCLEOTIDE SEQUENCE [LARGE SCALE GENOMIC DNA]</scope>
    <source>
        <strain evidence="3 4">CCUG 53682T</strain>
    </source>
</reference>
<name>A0A5M9R5U7_9GAMM</name>
<dbReference type="EMBL" id="VXKB01000002">
    <property type="protein sequence ID" value="KAA8715668.1"/>
    <property type="molecule type" value="Genomic_DNA"/>
</dbReference>
<dbReference type="OrthoDB" id="9787658at2"/>
<feature type="domain" description="AMP-dependent synthetase/ligase" evidence="1">
    <location>
        <begin position="23"/>
        <end position="293"/>
    </location>
</feature>
<dbReference type="InterPro" id="IPR045851">
    <property type="entry name" value="AMP-bd_C_sf"/>
</dbReference>
<dbReference type="RefSeq" id="WP_082970723.1">
    <property type="nucleotide sequence ID" value="NZ_BAAAFS010000002.1"/>
</dbReference>
<evidence type="ECO:0000313" key="4">
    <source>
        <dbReference type="Proteomes" id="UP000322181"/>
    </source>
</evidence>
<sequence length="459" mass="50530">MIRSRTNTRLSHNMENHYRPVSQWLAAAPETPVLRHEGRIITIAGLTQQVSLLCQPLIRHPAQACILCFQDSAHFIVALLAVLHAGKTPVLPGNHDPAQCLALTDSNTLLLTDGVLPPFSDGWFTPAYQDVSVPVQPLPAIPADSYLSLYTSGSGGTPKRVDKSLAVMDTEARWLASLWEHSFHAGCVRGSVSHQHLYGLTFCLWLPLSLGYLTDTTIVEFPEQLAYPEPYIFITSPAFLQFLDHNLAPPVWSFIISAGGKLEWALADATLRWGAVAVNEIYGSTETGVVAHRERRSGDSAWQLFDGATLSAAQGESYYYLHSALLAPQTHFLLEDKLQLTDDGGFILAGRTDKIIKIGEKRISVTAIENRLIEHPAVADVAVVPVSRRGRTYLGAVVVVCAGTKTPGAEQFAQWRAFLRHHTDPVAVPRFWRVVPVIPLNPQSKRSWSVLQELFNVTG</sequence>
<dbReference type="InterPro" id="IPR000873">
    <property type="entry name" value="AMP-dep_synth/lig_dom"/>
</dbReference>
<dbReference type="Proteomes" id="UP000322181">
    <property type="component" value="Unassembled WGS sequence"/>
</dbReference>
<protein>
    <submittedName>
        <fullName evidence="3">Acyl-CoA synthetase</fullName>
    </submittedName>
</protein>
<dbReference type="Pfam" id="PF13193">
    <property type="entry name" value="AMP-binding_C"/>
    <property type="match status" value="1"/>
</dbReference>
<dbReference type="InterPro" id="IPR025110">
    <property type="entry name" value="AMP-bd_C"/>
</dbReference>
<accession>A0A5M9R5U7</accession>
<evidence type="ECO:0000313" key="3">
    <source>
        <dbReference type="EMBL" id="KAA8715668.1"/>
    </source>
</evidence>
<dbReference type="Gene3D" id="3.40.50.12780">
    <property type="entry name" value="N-terminal domain of ligase-like"/>
    <property type="match status" value="1"/>
</dbReference>
<dbReference type="Gene3D" id="3.30.300.30">
    <property type="match status" value="1"/>
</dbReference>
<dbReference type="InterPro" id="IPR042099">
    <property type="entry name" value="ANL_N_sf"/>
</dbReference>
<dbReference type="PANTHER" id="PTHR45398:SF1">
    <property type="entry name" value="ENZYME, PUTATIVE (JCVI)-RELATED"/>
    <property type="match status" value="1"/>
</dbReference>
<gene>
    <name evidence="3" type="ORF">F4V73_11965</name>
</gene>
<evidence type="ECO:0000259" key="2">
    <source>
        <dbReference type="Pfam" id="PF13193"/>
    </source>
</evidence>
<dbReference type="PANTHER" id="PTHR45398">
    <property type="match status" value="1"/>
</dbReference>
<dbReference type="SUPFAM" id="SSF56801">
    <property type="entry name" value="Acetyl-CoA synthetase-like"/>
    <property type="match status" value="1"/>
</dbReference>
<organism evidence="3 4">
    <name type="scientific">Morganella psychrotolerans</name>
    <dbReference type="NCBI Taxonomy" id="368603"/>
    <lineage>
        <taxon>Bacteria</taxon>
        <taxon>Pseudomonadati</taxon>
        <taxon>Pseudomonadota</taxon>
        <taxon>Gammaproteobacteria</taxon>
        <taxon>Enterobacterales</taxon>
        <taxon>Morganellaceae</taxon>
        <taxon>Morganella</taxon>
    </lineage>
</organism>
<comment type="caution">
    <text evidence="3">The sequence shown here is derived from an EMBL/GenBank/DDBJ whole genome shotgun (WGS) entry which is preliminary data.</text>
</comment>
<evidence type="ECO:0000259" key="1">
    <source>
        <dbReference type="Pfam" id="PF00501"/>
    </source>
</evidence>
<dbReference type="Pfam" id="PF00501">
    <property type="entry name" value="AMP-binding"/>
    <property type="match status" value="1"/>
</dbReference>
<feature type="domain" description="AMP-binding enzyme C-terminal" evidence="2">
    <location>
        <begin position="368"/>
        <end position="444"/>
    </location>
</feature>
<dbReference type="AlphaFoldDB" id="A0A5M9R5U7"/>
<proteinExistence type="predicted"/>